<keyword evidence="1" id="KW-0805">Transcription regulation</keyword>
<dbReference type="SUPFAM" id="SSF51182">
    <property type="entry name" value="RmlC-like cupins"/>
    <property type="match status" value="1"/>
</dbReference>
<dbReference type="GO" id="GO:0003700">
    <property type="term" value="F:DNA-binding transcription factor activity"/>
    <property type="evidence" value="ECO:0007669"/>
    <property type="project" value="InterPro"/>
</dbReference>
<dbReference type="Pfam" id="PF12833">
    <property type="entry name" value="HTH_18"/>
    <property type="match status" value="1"/>
</dbReference>
<dbReference type="RefSeq" id="WP_142716170.1">
    <property type="nucleotide sequence ID" value="NZ_FXTC01000001.1"/>
</dbReference>
<gene>
    <name evidence="4" type="ORF">SAMN06265171_10111</name>
</gene>
<sequence>MAVLKQNEEFDADSIREKVIGIASDMVMHDSGFHFHTTKAQLLYAPSGCMTVTTSDRQLVLPPFRMLWIPVNETHRVNFRNIVAYRSIYFDECYAEKYMSTSLRVLHVNPLLKEIIERICFWEWSELRNDQVNLLNVFWDEINGAPEEKLELKIPQDRRFKKFSEEWTLRYAMPPMLKDLAEKTGAVEKTISRIFKKETGLSYQEWRQQWRLQRSIELLVEGNSIGEVSHILDFSSDSAFIDFFKKQTGSTPLQYLIKHSNIFTGDKRDWIDEPFQTLSRF</sequence>
<dbReference type="EMBL" id="FXTC01000001">
    <property type="protein sequence ID" value="SMO32037.1"/>
    <property type="molecule type" value="Genomic_DNA"/>
</dbReference>
<reference evidence="4 5" key="1">
    <citation type="submission" date="2017-05" db="EMBL/GenBank/DDBJ databases">
        <authorList>
            <person name="Varghese N."/>
            <person name="Submissions S."/>
        </authorList>
    </citation>
    <scope>NUCLEOTIDE SEQUENCE [LARGE SCALE GENOMIC DNA]</scope>
    <source>
        <strain evidence="4 5">DSM 29371</strain>
    </source>
</reference>
<evidence type="ECO:0000256" key="1">
    <source>
        <dbReference type="ARBA" id="ARBA00023015"/>
    </source>
</evidence>
<evidence type="ECO:0000313" key="5">
    <source>
        <dbReference type="Proteomes" id="UP000316916"/>
    </source>
</evidence>
<evidence type="ECO:0000313" key="4">
    <source>
        <dbReference type="EMBL" id="SMO32037.1"/>
    </source>
</evidence>
<dbReference type="InterPro" id="IPR011051">
    <property type="entry name" value="RmlC_Cupin_sf"/>
</dbReference>
<evidence type="ECO:0000256" key="2">
    <source>
        <dbReference type="ARBA" id="ARBA00023163"/>
    </source>
</evidence>
<dbReference type="AlphaFoldDB" id="A0A521AB64"/>
<feature type="domain" description="HTH araC/xylS-type" evidence="3">
    <location>
        <begin position="177"/>
        <end position="258"/>
    </location>
</feature>
<dbReference type="GO" id="GO:0043565">
    <property type="term" value="F:sequence-specific DNA binding"/>
    <property type="evidence" value="ECO:0007669"/>
    <property type="project" value="InterPro"/>
</dbReference>
<name>A0A521AB64_9FLAO</name>
<keyword evidence="5" id="KW-1185">Reference proteome</keyword>
<dbReference type="Proteomes" id="UP000316916">
    <property type="component" value="Unassembled WGS sequence"/>
</dbReference>
<dbReference type="PANTHER" id="PTHR11019">
    <property type="entry name" value="HTH-TYPE TRANSCRIPTIONAL REGULATOR NIMR"/>
    <property type="match status" value="1"/>
</dbReference>
<dbReference type="InterPro" id="IPR009057">
    <property type="entry name" value="Homeodomain-like_sf"/>
</dbReference>
<protein>
    <submittedName>
        <fullName evidence="4">Transcriptional regulator, AraC family</fullName>
    </submittedName>
</protein>
<dbReference type="CDD" id="cd06124">
    <property type="entry name" value="cupin_NimR-like_N"/>
    <property type="match status" value="1"/>
</dbReference>
<dbReference type="SUPFAM" id="SSF46689">
    <property type="entry name" value="Homeodomain-like"/>
    <property type="match status" value="1"/>
</dbReference>
<dbReference type="PANTHER" id="PTHR11019:SF159">
    <property type="entry name" value="TRANSCRIPTIONAL REGULATOR-RELATED"/>
    <property type="match status" value="1"/>
</dbReference>
<keyword evidence="2" id="KW-0804">Transcription</keyword>
<proteinExistence type="predicted"/>
<dbReference type="SMART" id="SM00342">
    <property type="entry name" value="HTH_ARAC"/>
    <property type="match status" value="1"/>
</dbReference>
<dbReference type="Gene3D" id="1.10.10.60">
    <property type="entry name" value="Homeodomain-like"/>
    <property type="match status" value="2"/>
</dbReference>
<organism evidence="4 5">
    <name type="scientific">Chryseobacterium rhizoplanae</name>
    <dbReference type="NCBI Taxonomy" id="1609531"/>
    <lineage>
        <taxon>Bacteria</taxon>
        <taxon>Pseudomonadati</taxon>
        <taxon>Bacteroidota</taxon>
        <taxon>Flavobacteriia</taxon>
        <taxon>Flavobacteriales</taxon>
        <taxon>Weeksellaceae</taxon>
        <taxon>Chryseobacterium group</taxon>
        <taxon>Chryseobacterium</taxon>
    </lineage>
</organism>
<dbReference type="PROSITE" id="PS01124">
    <property type="entry name" value="HTH_ARAC_FAMILY_2"/>
    <property type="match status" value="1"/>
</dbReference>
<dbReference type="InterPro" id="IPR018060">
    <property type="entry name" value="HTH_AraC"/>
</dbReference>
<evidence type="ECO:0000259" key="3">
    <source>
        <dbReference type="PROSITE" id="PS01124"/>
    </source>
</evidence>
<accession>A0A521AB64</accession>